<keyword evidence="7" id="KW-1185">Reference proteome</keyword>
<dbReference type="EMBL" id="CP022684">
    <property type="protein sequence ID" value="AUM14075.1"/>
    <property type="molecule type" value="Genomic_DNA"/>
</dbReference>
<name>A0A2K9LRI9_9GAMM</name>
<dbReference type="InterPro" id="IPR050523">
    <property type="entry name" value="AKR_Detox_Biosynth"/>
</dbReference>
<dbReference type="FunFam" id="3.20.20.100:FF:000005">
    <property type="entry name" value="NADP(H)-dependent aldo-keto reductase"/>
    <property type="match status" value="1"/>
</dbReference>
<protein>
    <recommendedName>
        <fullName evidence="4">Protein tas</fullName>
    </recommendedName>
</protein>
<evidence type="ECO:0000256" key="3">
    <source>
        <dbReference type="ARBA" id="ARBA00038157"/>
    </source>
</evidence>
<gene>
    <name evidence="6" type="ORF">Kalk_17310</name>
</gene>
<dbReference type="Pfam" id="PF00248">
    <property type="entry name" value="Aldo_ket_red"/>
    <property type="match status" value="1"/>
</dbReference>
<dbReference type="PANTHER" id="PTHR43364:SF4">
    <property type="entry name" value="NAD(P)-LINKED OXIDOREDUCTASE SUPERFAMILY PROTEIN"/>
    <property type="match status" value="1"/>
</dbReference>
<dbReference type="Gene3D" id="3.20.20.100">
    <property type="entry name" value="NADP-dependent oxidoreductase domain"/>
    <property type="match status" value="1"/>
</dbReference>
<dbReference type="NCBIfam" id="NF007912">
    <property type="entry name" value="PRK10625.1"/>
    <property type="match status" value="1"/>
</dbReference>
<dbReference type="Proteomes" id="UP000235116">
    <property type="component" value="Chromosome"/>
</dbReference>
<dbReference type="InterPro" id="IPR023210">
    <property type="entry name" value="NADP_OxRdtase_dom"/>
</dbReference>
<keyword evidence="1" id="KW-0521">NADP</keyword>
<dbReference type="SUPFAM" id="SSF51430">
    <property type="entry name" value="NAD(P)-linked oxidoreductase"/>
    <property type="match status" value="1"/>
</dbReference>
<evidence type="ECO:0000313" key="7">
    <source>
        <dbReference type="Proteomes" id="UP000235116"/>
    </source>
</evidence>
<dbReference type="RefSeq" id="WP_101895450.1">
    <property type="nucleotide sequence ID" value="NZ_CP022684.1"/>
</dbReference>
<comment type="similarity">
    <text evidence="3">Belongs to the aldo/keto reductase family. Aldo/keto reductase 2 subfamily.</text>
</comment>
<evidence type="ECO:0000256" key="2">
    <source>
        <dbReference type="ARBA" id="ARBA00023002"/>
    </source>
</evidence>
<dbReference type="KEGG" id="kak:Kalk_17310"/>
<evidence type="ECO:0000259" key="5">
    <source>
        <dbReference type="Pfam" id="PF00248"/>
    </source>
</evidence>
<sequence>MRKKRLGRTDIEVTEICLGTMTWGQQNTQDEAFEQLDAALDYGVNFIDTAEMYSVPTAAETSGSTETIIGNWLHARGNREKVVLATKVTGPGDWLPHIRNGGTRFNRQCIEEAINGSLKRLQTDYIDLYQLHWPDRTTNFFGRLGFKFQDSENITPIEETLEVLNDLVKAGKVRHVGLSNETPWGAMKFLHHAEVNDWVRPVSIQNPYSLLNRSYEIGLAEVSHREDIGLLAYSPLAFGMLSGKYLNNQWPDNARLTLFKQFSRYTNPQAIAATEKYMAVADKHGLDPVQMSLAFVTQQPFVTSNIIGATSMEQLMTNLNSSEVVLTKEVLKDLNQVNVEHPCPAP</sequence>
<dbReference type="InterPro" id="IPR036812">
    <property type="entry name" value="NAD(P)_OxRdtase_dom_sf"/>
</dbReference>
<organism evidence="6 7">
    <name type="scientific">Ketobacter alkanivorans</name>
    <dbReference type="NCBI Taxonomy" id="1917421"/>
    <lineage>
        <taxon>Bacteria</taxon>
        <taxon>Pseudomonadati</taxon>
        <taxon>Pseudomonadota</taxon>
        <taxon>Gammaproteobacteria</taxon>
        <taxon>Pseudomonadales</taxon>
        <taxon>Ketobacteraceae</taxon>
        <taxon>Ketobacter</taxon>
    </lineage>
</organism>
<reference evidence="7" key="1">
    <citation type="submission" date="2017-08" db="EMBL/GenBank/DDBJ databases">
        <title>Direct submision.</title>
        <authorList>
            <person name="Kim S.-J."/>
            <person name="Rhee S.-K."/>
        </authorList>
    </citation>
    <scope>NUCLEOTIDE SEQUENCE [LARGE SCALE GENOMIC DNA]</scope>
    <source>
        <strain evidence="7">GI5</strain>
    </source>
</reference>
<accession>A0A2K9LRI9</accession>
<dbReference type="OrthoDB" id="9772407at2"/>
<keyword evidence="2" id="KW-0560">Oxidoreductase</keyword>
<dbReference type="CDD" id="cd19094">
    <property type="entry name" value="AKR_Tas-like"/>
    <property type="match status" value="1"/>
</dbReference>
<dbReference type="GO" id="GO:0016491">
    <property type="term" value="F:oxidoreductase activity"/>
    <property type="evidence" value="ECO:0007669"/>
    <property type="project" value="UniProtKB-KW"/>
</dbReference>
<evidence type="ECO:0000313" key="6">
    <source>
        <dbReference type="EMBL" id="AUM14075.1"/>
    </source>
</evidence>
<dbReference type="AlphaFoldDB" id="A0A2K9LRI9"/>
<proteinExistence type="inferred from homology"/>
<evidence type="ECO:0000256" key="4">
    <source>
        <dbReference type="ARBA" id="ARBA00070119"/>
    </source>
</evidence>
<dbReference type="PANTHER" id="PTHR43364">
    <property type="entry name" value="NADH-SPECIFIC METHYLGLYOXAL REDUCTASE-RELATED"/>
    <property type="match status" value="1"/>
</dbReference>
<feature type="domain" description="NADP-dependent oxidoreductase" evidence="5">
    <location>
        <begin position="15"/>
        <end position="338"/>
    </location>
</feature>
<evidence type="ECO:0000256" key="1">
    <source>
        <dbReference type="ARBA" id="ARBA00022857"/>
    </source>
</evidence>